<evidence type="ECO:0000259" key="1">
    <source>
        <dbReference type="SMART" id="SM00857"/>
    </source>
</evidence>
<organism evidence="2 3">
    <name type="scientific">Acidaminobacter hydrogenoformans DSM 2784</name>
    <dbReference type="NCBI Taxonomy" id="1120920"/>
    <lineage>
        <taxon>Bacteria</taxon>
        <taxon>Bacillati</taxon>
        <taxon>Bacillota</taxon>
        <taxon>Clostridia</taxon>
        <taxon>Peptostreptococcales</taxon>
        <taxon>Acidaminobacteraceae</taxon>
        <taxon>Acidaminobacter</taxon>
    </lineage>
</organism>
<dbReference type="Gene3D" id="3.90.1750.20">
    <property type="entry name" value="Putative Large Serine Recombinase, Chain B, Domain 2"/>
    <property type="match status" value="1"/>
</dbReference>
<dbReference type="InterPro" id="IPR050639">
    <property type="entry name" value="SSR_resolvase"/>
</dbReference>
<dbReference type="STRING" id="1120920.SAMN03080599_02234"/>
<dbReference type="InterPro" id="IPR006119">
    <property type="entry name" value="Resolv_N"/>
</dbReference>
<reference evidence="2 3" key="1">
    <citation type="submission" date="2016-10" db="EMBL/GenBank/DDBJ databases">
        <authorList>
            <person name="de Groot N.N."/>
        </authorList>
    </citation>
    <scope>NUCLEOTIDE SEQUENCE [LARGE SCALE GENOMIC DNA]</scope>
    <source>
        <strain evidence="2 3">DSM 2784</strain>
    </source>
</reference>
<dbReference type="InterPro" id="IPR011109">
    <property type="entry name" value="DNA_bind_recombinase_dom"/>
</dbReference>
<dbReference type="GO" id="GO:0000150">
    <property type="term" value="F:DNA strand exchange activity"/>
    <property type="evidence" value="ECO:0007669"/>
    <property type="project" value="InterPro"/>
</dbReference>
<protein>
    <submittedName>
        <fullName evidence="2">Site-specific DNA recombinase</fullName>
    </submittedName>
</protein>
<evidence type="ECO:0000313" key="2">
    <source>
        <dbReference type="EMBL" id="SCZ80377.1"/>
    </source>
</evidence>
<dbReference type="InterPro" id="IPR025827">
    <property type="entry name" value="Zn_ribbon_recom_dom"/>
</dbReference>
<dbReference type="RefSeq" id="WP_242870887.1">
    <property type="nucleotide sequence ID" value="NZ_FMWL01000012.1"/>
</dbReference>
<dbReference type="AlphaFoldDB" id="A0A1G5S2L4"/>
<name>A0A1G5S2L4_9FIRM</name>
<dbReference type="CDD" id="cd00338">
    <property type="entry name" value="Ser_Recombinase"/>
    <property type="match status" value="1"/>
</dbReference>
<sequence length="525" mass="59783">MASSVIIYPATIHKNTANPLNNPSKRRTAAYARVSTDSEEQLNSYRAQVDYYNEYIDKRPDLEFIDIYTDEGISGVSTKGRAGFNRMVDDAVAGKIDLIITKSISRFARNTVDSLSTIRKLKDKGVEVYFEKENIYTFDSKGELLLSIFSSLAQEESKNLSENVAWGHRKRFADGKVSMPYKHFLGYEKGEDGTPKIVESQAVVVRMIYRLFIEGKTCSYIARHLTAQEILSPAGKKRWQVGTVESILTNEKYSGDAILQKKITVDFLTKKVKINEGEAPRYYVQNSHPAIISPDEFEAVQVELQRRKKLGRPNGCQNPLSAKLVCFECGGYFGPKVWASNTKHRKVIWQCNDKYKGVDTCSTPYVTEDEVKEKFVIAFNTLFEVKEELIKNCEIAIEHLADNTKIDEEIDKLHEEIAAVVDESKKAIYENAHKAISQVEWEKQHDGYVARHEKATERVTALEEIKSERQSRSHTLKGFIRDIEGCGRVLDEFDERLWTLTTQKVMVLEDGGLRFCFKDGTEVEG</sequence>
<dbReference type="SMART" id="SM00857">
    <property type="entry name" value="Resolvase"/>
    <property type="match status" value="1"/>
</dbReference>
<keyword evidence="3" id="KW-1185">Reference proteome</keyword>
<dbReference type="Pfam" id="PF00239">
    <property type="entry name" value="Resolvase"/>
    <property type="match status" value="1"/>
</dbReference>
<dbReference type="InterPro" id="IPR038109">
    <property type="entry name" value="DNA_bind_recomb_sf"/>
</dbReference>
<dbReference type="Gene3D" id="3.40.50.1390">
    <property type="entry name" value="Resolvase, N-terminal catalytic domain"/>
    <property type="match status" value="1"/>
</dbReference>
<proteinExistence type="predicted"/>
<dbReference type="PANTHER" id="PTHR30461">
    <property type="entry name" value="DNA-INVERTASE FROM LAMBDOID PROPHAGE"/>
    <property type="match status" value="1"/>
</dbReference>
<dbReference type="EMBL" id="FMWL01000012">
    <property type="protein sequence ID" value="SCZ80377.1"/>
    <property type="molecule type" value="Genomic_DNA"/>
</dbReference>
<dbReference type="Pfam" id="PF07508">
    <property type="entry name" value="Recombinase"/>
    <property type="match status" value="1"/>
</dbReference>
<dbReference type="Proteomes" id="UP000199208">
    <property type="component" value="Unassembled WGS sequence"/>
</dbReference>
<gene>
    <name evidence="2" type="ORF">SAMN03080599_02234</name>
</gene>
<evidence type="ECO:0000313" key="3">
    <source>
        <dbReference type="Proteomes" id="UP000199208"/>
    </source>
</evidence>
<dbReference type="PANTHER" id="PTHR30461:SF23">
    <property type="entry name" value="DNA RECOMBINASE-RELATED"/>
    <property type="match status" value="1"/>
</dbReference>
<accession>A0A1G5S2L4</accession>
<dbReference type="InterPro" id="IPR036162">
    <property type="entry name" value="Resolvase-like_N_sf"/>
</dbReference>
<dbReference type="GO" id="GO:0003677">
    <property type="term" value="F:DNA binding"/>
    <property type="evidence" value="ECO:0007669"/>
    <property type="project" value="InterPro"/>
</dbReference>
<dbReference type="SUPFAM" id="SSF53041">
    <property type="entry name" value="Resolvase-like"/>
    <property type="match status" value="1"/>
</dbReference>
<dbReference type="Pfam" id="PF13408">
    <property type="entry name" value="Zn_ribbon_recom"/>
    <property type="match status" value="1"/>
</dbReference>
<feature type="domain" description="Resolvase/invertase-type recombinase catalytic" evidence="1">
    <location>
        <begin position="28"/>
        <end position="177"/>
    </location>
</feature>